<accession>A0ABT2FM06</accession>
<dbReference type="Proteomes" id="UP001201549">
    <property type="component" value="Unassembled WGS sequence"/>
</dbReference>
<dbReference type="EMBL" id="JAKOGG010000006">
    <property type="protein sequence ID" value="MCS4556997.1"/>
    <property type="molecule type" value="Genomic_DNA"/>
</dbReference>
<gene>
    <name evidence="2" type="ORF">L9G74_11130</name>
</gene>
<protein>
    <submittedName>
        <fullName evidence="2">Uncharacterized protein</fullName>
    </submittedName>
</protein>
<keyword evidence="3" id="KW-1185">Reference proteome</keyword>
<reference evidence="3" key="1">
    <citation type="submission" date="2023-07" db="EMBL/GenBank/DDBJ databases">
        <title>Shewanella mangrovi sp. nov., an acetaldehyde- degrading bacterium isolated from mangrove sediment.</title>
        <authorList>
            <person name="Liu Y."/>
        </authorList>
    </citation>
    <scope>NUCLEOTIDE SEQUENCE [LARGE SCALE GENOMIC DNA]</scope>
    <source>
        <strain evidence="3">C32</strain>
    </source>
</reference>
<dbReference type="RefSeq" id="WP_238896418.1">
    <property type="nucleotide sequence ID" value="NZ_JAKOGG010000006.1"/>
</dbReference>
<evidence type="ECO:0000313" key="3">
    <source>
        <dbReference type="Proteomes" id="UP001201549"/>
    </source>
</evidence>
<sequence length="104" mass="12058">MDEQLLIEKAEELISLKREINKLMSKMQELKQEIMPAIQEHGAVKFDFGRVYYSESKGSETFSRKDVLQYLRDAYGDALADQVDEDCTKHGEPKKLVYVKVNDL</sequence>
<comment type="caution">
    <text evidence="2">The sequence shown here is derived from an EMBL/GenBank/DDBJ whole genome shotgun (WGS) entry which is preliminary data.</text>
</comment>
<feature type="coiled-coil region" evidence="1">
    <location>
        <begin position="6"/>
        <end position="40"/>
    </location>
</feature>
<name>A0ABT2FM06_9GAMM</name>
<proteinExistence type="predicted"/>
<keyword evidence="1" id="KW-0175">Coiled coil</keyword>
<evidence type="ECO:0000256" key="1">
    <source>
        <dbReference type="SAM" id="Coils"/>
    </source>
</evidence>
<evidence type="ECO:0000313" key="2">
    <source>
        <dbReference type="EMBL" id="MCS4556997.1"/>
    </source>
</evidence>
<organism evidence="2 3">
    <name type="scientific">Shewanella electrica</name>
    <dbReference type="NCBI Taxonomy" id="515560"/>
    <lineage>
        <taxon>Bacteria</taxon>
        <taxon>Pseudomonadati</taxon>
        <taxon>Pseudomonadota</taxon>
        <taxon>Gammaproteobacteria</taxon>
        <taxon>Alteromonadales</taxon>
        <taxon>Shewanellaceae</taxon>
        <taxon>Shewanella</taxon>
    </lineage>
</organism>